<feature type="region of interest" description="Disordered" evidence="1">
    <location>
        <begin position="1"/>
        <end position="23"/>
    </location>
</feature>
<dbReference type="GeneID" id="110796178"/>
<dbReference type="KEGG" id="soe:110796178"/>
<dbReference type="Proteomes" id="UP000813463">
    <property type="component" value="Chromosome 2"/>
</dbReference>
<dbReference type="AlphaFoldDB" id="A0A9R0K393"/>
<proteinExistence type="predicted"/>
<dbReference type="PANTHER" id="PTHR31050">
    <property type="entry name" value="OS08G0413200 PROTEIN"/>
    <property type="match status" value="1"/>
</dbReference>
<feature type="compositionally biased region" description="Polar residues" evidence="1">
    <location>
        <begin position="1"/>
        <end position="16"/>
    </location>
</feature>
<accession>A0A9R0K393</accession>
<keyword evidence="2" id="KW-1185">Reference proteome</keyword>
<evidence type="ECO:0008006" key="4">
    <source>
        <dbReference type="Google" id="ProtNLM"/>
    </source>
</evidence>
<evidence type="ECO:0000256" key="1">
    <source>
        <dbReference type="SAM" id="MobiDB-lite"/>
    </source>
</evidence>
<dbReference type="InterPro" id="IPR010683">
    <property type="entry name" value="DUF1262"/>
</dbReference>
<dbReference type="RefSeq" id="XP_021856901.2">
    <property type="nucleotide sequence ID" value="XM_022001209.2"/>
</dbReference>
<evidence type="ECO:0000313" key="3">
    <source>
        <dbReference type="RefSeq" id="XP_021856901.2"/>
    </source>
</evidence>
<reference evidence="2" key="1">
    <citation type="journal article" date="2021" name="Nat. Commun.">
        <title>Genomic analyses provide insights into spinach domestication and the genetic basis of agronomic traits.</title>
        <authorList>
            <person name="Cai X."/>
            <person name="Sun X."/>
            <person name="Xu C."/>
            <person name="Sun H."/>
            <person name="Wang X."/>
            <person name="Ge C."/>
            <person name="Zhang Z."/>
            <person name="Wang Q."/>
            <person name="Fei Z."/>
            <person name="Jiao C."/>
            <person name="Wang Q."/>
        </authorList>
    </citation>
    <scope>NUCLEOTIDE SEQUENCE [LARGE SCALE GENOMIC DNA]</scope>
    <source>
        <strain evidence="2">cv. Varoflay</strain>
    </source>
</reference>
<organism evidence="2 3">
    <name type="scientific">Spinacia oleracea</name>
    <name type="common">Spinach</name>
    <dbReference type="NCBI Taxonomy" id="3562"/>
    <lineage>
        <taxon>Eukaryota</taxon>
        <taxon>Viridiplantae</taxon>
        <taxon>Streptophyta</taxon>
        <taxon>Embryophyta</taxon>
        <taxon>Tracheophyta</taxon>
        <taxon>Spermatophyta</taxon>
        <taxon>Magnoliopsida</taxon>
        <taxon>eudicotyledons</taxon>
        <taxon>Gunneridae</taxon>
        <taxon>Pentapetalae</taxon>
        <taxon>Caryophyllales</taxon>
        <taxon>Chenopodiaceae</taxon>
        <taxon>Chenopodioideae</taxon>
        <taxon>Anserineae</taxon>
        <taxon>Spinacia</taxon>
    </lineage>
</organism>
<evidence type="ECO:0000313" key="2">
    <source>
        <dbReference type="Proteomes" id="UP000813463"/>
    </source>
</evidence>
<dbReference type="Pfam" id="PF06880">
    <property type="entry name" value="DUF1262"/>
    <property type="match status" value="1"/>
</dbReference>
<sequence length="332" mass="37676">MYTTRPLSHYKSSPESLSIPPEGPNSGYLVIRDEKSIITCNLGTCTDPCINNLPFPQNMRLIVKYHMDVGDPLSSYTNYDEVCLIPVINQPLSCNRYYAIKADGKKNKGKAYTSSKEQDKPTCCFCFKYIQDIKPRPFDPNDIYQQFEFSVTKTSLNNNNNNNIMLLAKSVASDSHPPSFLRGQGWKMNVFPSNFTIGEARGVNSSLRSHLPDFNFALHDQECSKSVIVGKWYCPFMFIKEGKVTEKEQLEKSMFYEMTLEQRWELVFGVERNCNQGKVVTVDVDVLTETVKLAGQEAAQDKTDNDKGVVWFKTINGRGKDEQVGLIELTDC</sequence>
<name>A0A9R0K393_SPIOL</name>
<protein>
    <recommendedName>
        <fullName evidence="4">MATH domain-containing protein</fullName>
    </recommendedName>
</protein>
<reference evidence="3" key="2">
    <citation type="submission" date="2025-08" db="UniProtKB">
        <authorList>
            <consortium name="RefSeq"/>
        </authorList>
    </citation>
    <scope>IDENTIFICATION</scope>
    <source>
        <tissue evidence="3">Leaf</tissue>
    </source>
</reference>
<gene>
    <name evidence="3" type="primary">LOC110796178</name>
</gene>
<dbReference type="PANTHER" id="PTHR31050:SF3">
    <property type="entry name" value="OS08G0412800 PROTEIN"/>
    <property type="match status" value="1"/>
</dbReference>